<dbReference type="Proteomes" id="UP000887566">
    <property type="component" value="Unplaced"/>
</dbReference>
<dbReference type="PRINTS" id="PR00463">
    <property type="entry name" value="EP450I"/>
</dbReference>
<keyword evidence="6 8" id="KW-0503">Monooxygenase</keyword>
<keyword evidence="4 8" id="KW-0560">Oxidoreductase</keyword>
<dbReference type="PANTHER" id="PTHR24284:SF1">
    <property type="entry name" value="CYTOCHROME P450 FAMILY"/>
    <property type="match status" value="1"/>
</dbReference>
<evidence type="ECO:0000256" key="2">
    <source>
        <dbReference type="ARBA" id="ARBA00010617"/>
    </source>
</evidence>
<dbReference type="GO" id="GO:0020037">
    <property type="term" value="F:heme binding"/>
    <property type="evidence" value="ECO:0007669"/>
    <property type="project" value="InterPro"/>
</dbReference>
<evidence type="ECO:0000256" key="3">
    <source>
        <dbReference type="ARBA" id="ARBA00022723"/>
    </source>
</evidence>
<dbReference type="InterPro" id="IPR036396">
    <property type="entry name" value="Cyt_P450_sf"/>
</dbReference>
<dbReference type="InterPro" id="IPR001128">
    <property type="entry name" value="Cyt_P450"/>
</dbReference>
<keyword evidence="9" id="KW-1185">Reference proteome</keyword>
<accession>A0A914W0G3</accession>
<dbReference type="Pfam" id="PF00067">
    <property type="entry name" value="p450"/>
    <property type="match status" value="1"/>
</dbReference>
<dbReference type="FunFam" id="1.10.630.10:FF:000036">
    <property type="entry name" value="CYtochrome P450 family"/>
    <property type="match status" value="1"/>
</dbReference>
<evidence type="ECO:0000256" key="1">
    <source>
        <dbReference type="ARBA" id="ARBA00001971"/>
    </source>
</evidence>
<dbReference type="WBParaSite" id="PSAMB.scaffold276size59608.g4213.t1">
    <property type="protein sequence ID" value="PSAMB.scaffold276size59608.g4213.t1"/>
    <property type="gene ID" value="PSAMB.scaffold276size59608.g4213"/>
</dbReference>
<protein>
    <submittedName>
        <fullName evidence="10">Cytochrome P450</fullName>
    </submittedName>
</protein>
<evidence type="ECO:0000256" key="6">
    <source>
        <dbReference type="ARBA" id="ARBA00023033"/>
    </source>
</evidence>
<evidence type="ECO:0000313" key="9">
    <source>
        <dbReference type="Proteomes" id="UP000887566"/>
    </source>
</evidence>
<dbReference type="PROSITE" id="PS00086">
    <property type="entry name" value="CYTOCHROME_P450"/>
    <property type="match status" value="1"/>
</dbReference>
<comment type="cofactor">
    <cofactor evidence="1 7">
        <name>heme</name>
        <dbReference type="ChEBI" id="CHEBI:30413"/>
    </cofactor>
</comment>
<dbReference type="GO" id="GO:0004497">
    <property type="term" value="F:monooxygenase activity"/>
    <property type="evidence" value="ECO:0007669"/>
    <property type="project" value="UniProtKB-KW"/>
</dbReference>
<dbReference type="InterPro" id="IPR002401">
    <property type="entry name" value="Cyt_P450_E_grp-I"/>
</dbReference>
<keyword evidence="7 8" id="KW-0349">Heme</keyword>
<dbReference type="InterPro" id="IPR017972">
    <property type="entry name" value="Cyt_P450_CS"/>
</dbReference>
<evidence type="ECO:0000256" key="5">
    <source>
        <dbReference type="ARBA" id="ARBA00023004"/>
    </source>
</evidence>
<evidence type="ECO:0000256" key="7">
    <source>
        <dbReference type="PIRSR" id="PIRSR602401-1"/>
    </source>
</evidence>
<keyword evidence="3 7" id="KW-0479">Metal-binding</keyword>
<name>A0A914W0G3_9BILA</name>
<evidence type="ECO:0000313" key="10">
    <source>
        <dbReference type="WBParaSite" id="PSAMB.scaffold276size59608.g4213.t1"/>
    </source>
</evidence>
<evidence type="ECO:0000256" key="4">
    <source>
        <dbReference type="ARBA" id="ARBA00023002"/>
    </source>
</evidence>
<keyword evidence="5 7" id="KW-0408">Iron</keyword>
<dbReference type="AlphaFoldDB" id="A0A914W0G3"/>
<dbReference type="PRINTS" id="PR00385">
    <property type="entry name" value="P450"/>
</dbReference>
<organism evidence="9 10">
    <name type="scientific">Plectus sambesii</name>
    <dbReference type="NCBI Taxonomy" id="2011161"/>
    <lineage>
        <taxon>Eukaryota</taxon>
        <taxon>Metazoa</taxon>
        <taxon>Ecdysozoa</taxon>
        <taxon>Nematoda</taxon>
        <taxon>Chromadorea</taxon>
        <taxon>Plectida</taxon>
        <taxon>Plectina</taxon>
        <taxon>Plectoidea</taxon>
        <taxon>Plectidae</taxon>
        <taxon>Plectus</taxon>
    </lineage>
</organism>
<dbReference type="GO" id="GO:0005506">
    <property type="term" value="F:iron ion binding"/>
    <property type="evidence" value="ECO:0007669"/>
    <property type="project" value="InterPro"/>
</dbReference>
<dbReference type="PANTHER" id="PTHR24284">
    <property type="entry name" value="CYTOCHROME P450 FAMILY"/>
    <property type="match status" value="1"/>
</dbReference>
<dbReference type="GO" id="GO:0016705">
    <property type="term" value="F:oxidoreductase activity, acting on paired donors, with incorporation or reduction of molecular oxygen"/>
    <property type="evidence" value="ECO:0007669"/>
    <property type="project" value="InterPro"/>
</dbReference>
<feature type="binding site" description="axial binding residue" evidence="7">
    <location>
        <position position="446"/>
    </location>
    <ligand>
        <name>heme</name>
        <dbReference type="ChEBI" id="CHEBI:30413"/>
    </ligand>
    <ligandPart>
        <name>Fe</name>
        <dbReference type="ChEBI" id="CHEBI:18248"/>
    </ligandPart>
</feature>
<dbReference type="SUPFAM" id="SSF48264">
    <property type="entry name" value="Cytochrome P450"/>
    <property type="match status" value="1"/>
</dbReference>
<reference evidence="10" key="1">
    <citation type="submission" date="2022-11" db="UniProtKB">
        <authorList>
            <consortium name="WormBaseParasite"/>
        </authorList>
    </citation>
    <scope>IDENTIFICATION</scope>
</reference>
<sequence>MISSLLLILAAYLIYYVYNFYRKVAKYPPGPTPLPIIGNLHQLEAINTHKQLERWSKVYGPVFTVFFPAPTVIITQLPEIKEALIKKGDLFADRPPGPISEMLMYVNNGGVINSSGPSWREQRRFAVHTLRDFGMGRNVMEEKIMSSVATMFEQVDSCVAAEALDMNWPLQLCVGNIINELLLGYHWRADNCEKFVHFKEDLELNVRQIRARKSFMIIQAYPWLKHVPYIGYIGWHELRERLHRIFDFMASEIEEHKKQLDYESEPTDFVAAYLQELKRRERTGESNKNFTECNLVNALSDFWMAGMETTATTLRWAIVFLVTHQDVQKKMQKEIDEVVGRDRQPMMADKMNLPYSTAVVLEVPRKANILTINVPRYSSVDTEIGGHSIPAHTTIFPQITSVLDSPDAYADPDRFDPSRFLESDGKTFNKTAMDHLVPFSLGKRQCAGEPLARMELFIILLSLVQRYSFDVPKGGSLPDLTPIFGATQNPHPYECKVTLRA</sequence>
<dbReference type="Gene3D" id="1.10.630.10">
    <property type="entry name" value="Cytochrome P450"/>
    <property type="match status" value="1"/>
</dbReference>
<proteinExistence type="inferred from homology"/>
<evidence type="ECO:0000256" key="8">
    <source>
        <dbReference type="RuleBase" id="RU000461"/>
    </source>
</evidence>
<comment type="similarity">
    <text evidence="2 8">Belongs to the cytochrome P450 family.</text>
</comment>